<evidence type="ECO:0000313" key="4">
    <source>
        <dbReference type="EMBL" id="GII94875.1"/>
    </source>
</evidence>
<reference evidence="4" key="1">
    <citation type="submission" date="2021-01" db="EMBL/GenBank/DDBJ databases">
        <title>Whole genome shotgun sequence of Sinosporangium siamense NBRC 109515.</title>
        <authorList>
            <person name="Komaki H."/>
            <person name="Tamura T."/>
        </authorList>
    </citation>
    <scope>NUCLEOTIDE SEQUENCE</scope>
    <source>
        <strain evidence="4">NBRC 109515</strain>
    </source>
</reference>
<evidence type="ECO:0000313" key="5">
    <source>
        <dbReference type="Proteomes" id="UP000606172"/>
    </source>
</evidence>
<dbReference type="RefSeq" id="WP_204029777.1">
    <property type="nucleotide sequence ID" value="NZ_BOOW01000031.1"/>
</dbReference>
<name>A0A919V793_9ACTN</name>
<dbReference type="InterPro" id="IPR009057">
    <property type="entry name" value="Homeodomain-like_sf"/>
</dbReference>
<dbReference type="GO" id="GO:0000976">
    <property type="term" value="F:transcription cis-regulatory region binding"/>
    <property type="evidence" value="ECO:0007669"/>
    <property type="project" value="TreeGrafter"/>
</dbReference>
<dbReference type="EMBL" id="BOOW01000031">
    <property type="protein sequence ID" value="GII94875.1"/>
    <property type="molecule type" value="Genomic_DNA"/>
</dbReference>
<feature type="DNA-binding region" description="H-T-H motif" evidence="2">
    <location>
        <begin position="28"/>
        <end position="47"/>
    </location>
</feature>
<dbReference type="Proteomes" id="UP000606172">
    <property type="component" value="Unassembled WGS sequence"/>
</dbReference>
<evidence type="ECO:0000259" key="3">
    <source>
        <dbReference type="PROSITE" id="PS50977"/>
    </source>
</evidence>
<dbReference type="SUPFAM" id="SSF48498">
    <property type="entry name" value="Tetracyclin repressor-like, C-terminal domain"/>
    <property type="match status" value="1"/>
</dbReference>
<feature type="domain" description="HTH tetR-type" evidence="3">
    <location>
        <begin position="7"/>
        <end position="65"/>
    </location>
</feature>
<accession>A0A919V793</accession>
<dbReference type="InterPro" id="IPR036271">
    <property type="entry name" value="Tet_transcr_reg_TetR-rel_C_sf"/>
</dbReference>
<dbReference type="SUPFAM" id="SSF46689">
    <property type="entry name" value="Homeodomain-like"/>
    <property type="match status" value="1"/>
</dbReference>
<dbReference type="Gene3D" id="1.10.357.10">
    <property type="entry name" value="Tetracycline Repressor, domain 2"/>
    <property type="match status" value="1"/>
</dbReference>
<protein>
    <recommendedName>
        <fullName evidence="3">HTH tetR-type domain-containing protein</fullName>
    </recommendedName>
</protein>
<proteinExistence type="predicted"/>
<comment type="caution">
    <text evidence="4">The sequence shown here is derived from an EMBL/GenBank/DDBJ whole genome shotgun (WGS) entry which is preliminary data.</text>
</comment>
<dbReference type="InterPro" id="IPR050109">
    <property type="entry name" value="HTH-type_TetR-like_transc_reg"/>
</dbReference>
<dbReference type="PANTHER" id="PTHR30055">
    <property type="entry name" value="HTH-TYPE TRANSCRIPTIONAL REGULATOR RUTR"/>
    <property type="match status" value="1"/>
</dbReference>
<dbReference type="PROSITE" id="PS50977">
    <property type="entry name" value="HTH_TETR_2"/>
    <property type="match status" value="1"/>
</dbReference>
<keyword evidence="5" id="KW-1185">Reference proteome</keyword>
<dbReference type="Pfam" id="PF00440">
    <property type="entry name" value="TetR_N"/>
    <property type="match status" value="1"/>
</dbReference>
<evidence type="ECO:0000256" key="1">
    <source>
        <dbReference type="ARBA" id="ARBA00023125"/>
    </source>
</evidence>
<dbReference type="GO" id="GO:0003700">
    <property type="term" value="F:DNA-binding transcription factor activity"/>
    <property type="evidence" value="ECO:0007669"/>
    <property type="project" value="TreeGrafter"/>
</dbReference>
<organism evidence="4 5">
    <name type="scientific">Sinosporangium siamense</name>
    <dbReference type="NCBI Taxonomy" id="1367973"/>
    <lineage>
        <taxon>Bacteria</taxon>
        <taxon>Bacillati</taxon>
        <taxon>Actinomycetota</taxon>
        <taxon>Actinomycetes</taxon>
        <taxon>Streptosporangiales</taxon>
        <taxon>Streptosporangiaceae</taxon>
        <taxon>Sinosporangium</taxon>
    </lineage>
</organism>
<dbReference type="PANTHER" id="PTHR30055:SF209">
    <property type="entry name" value="POSSIBLE TRANSCRIPTIONAL REGULATORY PROTEIN (PROBABLY TETR-FAMILY)"/>
    <property type="match status" value="1"/>
</dbReference>
<keyword evidence="1 2" id="KW-0238">DNA-binding</keyword>
<dbReference type="InterPro" id="IPR001647">
    <property type="entry name" value="HTH_TetR"/>
</dbReference>
<gene>
    <name evidence="4" type="ORF">Ssi02_51060</name>
</gene>
<dbReference type="AlphaFoldDB" id="A0A919V793"/>
<evidence type="ECO:0000256" key="2">
    <source>
        <dbReference type="PROSITE-ProRule" id="PRU00335"/>
    </source>
</evidence>
<sequence length="219" mass="23605">MVGSRASSNRRRILAVATEVLIQDPAASMDDIARAADVVRRTVYGHFPTRDALIAGIEQEADRELKEAFVASGDGQGPPLSALAHFIIALWPVGDRYRLLLDLATRRLAAHPEDDLLVPVRRRLAEILERGQESGDFSTHLPAVALSYALEALALGLLQAVNDDVWKSTTGAQDAALACLVAVGVPAERAQEVVTREEQARVERARVQAADQDGAAERG</sequence>